<protein>
    <submittedName>
        <fullName evidence="4">Uncharacterized protein</fullName>
    </submittedName>
</protein>
<accession>A0A9P6RH06</accession>
<comment type="caution">
    <text evidence="4">The sequence shown here is derived from an EMBL/GenBank/DDBJ whole genome shotgun (WGS) entry which is preliminary data.</text>
</comment>
<gene>
    <name evidence="4" type="ORF">BGZ99_006497</name>
</gene>
<evidence type="ECO:0000313" key="4">
    <source>
        <dbReference type="EMBL" id="KAG0317125.1"/>
    </source>
</evidence>
<feature type="transmembrane region" description="Helical" evidence="2">
    <location>
        <begin position="198"/>
        <end position="220"/>
    </location>
</feature>
<keyword evidence="2" id="KW-1133">Transmembrane helix</keyword>
<evidence type="ECO:0000313" key="5">
    <source>
        <dbReference type="Proteomes" id="UP000738325"/>
    </source>
</evidence>
<feature type="chain" id="PRO_5040269865" evidence="3">
    <location>
        <begin position="26"/>
        <end position="311"/>
    </location>
</feature>
<organism evidence="4 5">
    <name type="scientific">Dissophora globulifera</name>
    <dbReference type="NCBI Taxonomy" id="979702"/>
    <lineage>
        <taxon>Eukaryota</taxon>
        <taxon>Fungi</taxon>
        <taxon>Fungi incertae sedis</taxon>
        <taxon>Mucoromycota</taxon>
        <taxon>Mortierellomycotina</taxon>
        <taxon>Mortierellomycetes</taxon>
        <taxon>Mortierellales</taxon>
        <taxon>Mortierellaceae</taxon>
        <taxon>Dissophora</taxon>
    </lineage>
</organism>
<dbReference type="EMBL" id="JAAAIP010000440">
    <property type="protein sequence ID" value="KAG0317125.1"/>
    <property type="molecule type" value="Genomic_DNA"/>
</dbReference>
<dbReference type="Proteomes" id="UP000738325">
    <property type="component" value="Unassembled WGS sequence"/>
</dbReference>
<feature type="region of interest" description="Disordered" evidence="1">
    <location>
        <begin position="261"/>
        <end position="311"/>
    </location>
</feature>
<evidence type="ECO:0000256" key="1">
    <source>
        <dbReference type="SAM" id="MobiDB-lite"/>
    </source>
</evidence>
<reference evidence="4" key="1">
    <citation type="journal article" date="2020" name="Fungal Divers.">
        <title>Resolving the Mortierellaceae phylogeny through synthesis of multi-gene phylogenetics and phylogenomics.</title>
        <authorList>
            <person name="Vandepol N."/>
            <person name="Liber J."/>
            <person name="Desiro A."/>
            <person name="Na H."/>
            <person name="Kennedy M."/>
            <person name="Barry K."/>
            <person name="Grigoriev I.V."/>
            <person name="Miller A.N."/>
            <person name="O'Donnell K."/>
            <person name="Stajich J.E."/>
            <person name="Bonito G."/>
        </authorList>
    </citation>
    <scope>NUCLEOTIDE SEQUENCE</scope>
    <source>
        <strain evidence="4">REB-010B</strain>
    </source>
</reference>
<keyword evidence="2" id="KW-0812">Transmembrane</keyword>
<evidence type="ECO:0000256" key="3">
    <source>
        <dbReference type="SAM" id="SignalP"/>
    </source>
</evidence>
<feature type="compositionally biased region" description="Gly residues" evidence="1">
    <location>
        <begin position="158"/>
        <end position="168"/>
    </location>
</feature>
<feature type="signal peptide" evidence="3">
    <location>
        <begin position="1"/>
        <end position="25"/>
    </location>
</feature>
<dbReference type="AlphaFoldDB" id="A0A9P6RH06"/>
<keyword evidence="5" id="KW-1185">Reference proteome</keyword>
<keyword evidence="2" id="KW-0472">Membrane</keyword>
<feature type="region of interest" description="Disordered" evidence="1">
    <location>
        <begin position="133"/>
        <end position="195"/>
    </location>
</feature>
<sequence length="311" mass="33501">MHLSASFIAAATTAAAGFFATVVQAQQPAGRDRAPPRTGQTVNILFSFDANRDLGAEDVPFNTCHISRYSQDTGYAYLTFAPKNATINFYKDDRCQDFAFGLDGYYGRNPGPAKSYRWVGWTEDALGQLFDKEPFQGQGDAANGGSDDLPPSGPNPATGGGQGGGGGAAKPAPVTGPGPATVPAPDGTHDEGEEEADFSTFIGGAFGTLVILSIGGVVFWKTAGRRMVSDLKAQELLPYNRMDDDDHIDLDQNAIMMSSKSQDQTFELGDEGDDEDTHNSREDQETDRLRPLLPGKVERRQRYEDDDDDDV</sequence>
<name>A0A9P6RH06_9FUNG</name>
<dbReference type="OrthoDB" id="2416293at2759"/>
<feature type="compositionally biased region" description="Basic and acidic residues" evidence="1">
    <location>
        <begin position="277"/>
        <end position="303"/>
    </location>
</feature>
<proteinExistence type="predicted"/>
<evidence type="ECO:0000256" key="2">
    <source>
        <dbReference type="SAM" id="Phobius"/>
    </source>
</evidence>
<keyword evidence="3" id="KW-0732">Signal</keyword>